<keyword evidence="3" id="KW-0808">Transferase</keyword>
<comment type="subcellular location">
    <subcellularLocation>
        <location evidence="1">Membrane</location>
        <topology evidence="1">Multi-pass membrane protein</topology>
    </subcellularLocation>
</comment>
<dbReference type="PANTHER" id="PTHR43867">
    <property type="entry name" value="CELLULOSE SYNTHASE CATALYTIC SUBUNIT A [UDP-FORMING]"/>
    <property type="match status" value="1"/>
</dbReference>
<dbReference type="Pfam" id="PF13632">
    <property type="entry name" value="Glyco_trans_2_3"/>
    <property type="match status" value="1"/>
</dbReference>
<dbReference type="Proteomes" id="UP000295680">
    <property type="component" value="Unassembled WGS sequence"/>
</dbReference>
<evidence type="ECO:0000256" key="7">
    <source>
        <dbReference type="SAM" id="Phobius"/>
    </source>
</evidence>
<keyword evidence="2" id="KW-0328">Glycosyltransferase</keyword>
<feature type="transmembrane region" description="Helical" evidence="7">
    <location>
        <begin position="36"/>
        <end position="55"/>
    </location>
</feature>
<protein>
    <submittedName>
        <fullName evidence="9">Cellulose synthase (UDP-forming)</fullName>
    </submittedName>
</protein>
<name>A0A4R2ILC2_9PSEU</name>
<dbReference type="EMBL" id="SLWS01000021">
    <property type="protein sequence ID" value="TCO45282.1"/>
    <property type="molecule type" value="Genomic_DNA"/>
</dbReference>
<evidence type="ECO:0000256" key="1">
    <source>
        <dbReference type="ARBA" id="ARBA00004141"/>
    </source>
</evidence>
<evidence type="ECO:0000256" key="4">
    <source>
        <dbReference type="ARBA" id="ARBA00022692"/>
    </source>
</evidence>
<dbReference type="PANTHER" id="PTHR43867:SF2">
    <property type="entry name" value="CELLULOSE SYNTHASE CATALYTIC SUBUNIT A [UDP-FORMING]"/>
    <property type="match status" value="1"/>
</dbReference>
<dbReference type="InterPro" id="IPR001173">
    <property type="entry name" value="Glyco_trans_2-like"/>
</dbReference>
<feature type="transmembrane region" description="Helical" evidence="7">
    <location>
        <begin position="61"/>
        <end position="81"/>
    </location>
</feature>
<keyword evidence="6 7" id="KW-0472">Membrane</keyword>
<dbReference type="CDD" id="cd06421">
    <property type="entry name" value="CESA_CelA_like"/>
    <property type="match status" value="1"/>
</dbReference>
<gene>
    <name evidence="9" type="ORF">EV192_12146</name>
</gene>
<feature type="transmembrane region" description="Helical" evidence="7">
    <location>
        <begin position="353"/>
        <end position="381"/>
    </location>
</feature>
<keyword evidence="5 7" id="KW-1133">Transmembrane helix</keyword>
<evidence type="ECO:0000256" key="5">
    <source>
        <dbReference type="ARBA" id="ARBA00022989"/>
    </source>
</evidence>
<sequence length="521" mass="58911">MSASAVIEPHADHDLHLPAPPDDGELYGYFGPQRRWVLTCISLSFVFVAVTLFLFSLRHPALWVFIGVLAINVAGWLLSCVDGQKQRRLTRHAHELLVRSWRPERYPSVDVFLPTCGEDLAILRNTYRHVFRLSWPAELRVWVLDDAARPEVAELAEAFGFEYRSRPDRGHLKKAGNLNFGLDVSHGDVIAVFDADFCPRPDFLTHLLPYLEDPDIGIVQSPQCFDTHTAMGWLERAAGAAQELFYRWLQPSRDASDAAICCGTNAVYRRAALVEIDGFPKMSHSEDMFTSIELLRRGKRTQYVPVQLAKGMSPATLSSFVNQQYRWCMGNLELLFDRDFHRMRLPVRTRLSFWNGFVSYFANAVNIFAVPLPGLVMAFGYPQDVRAWHMVPFLIPVWIWLVLLPAVSRTRWRMEVVRAQTLYSFCHAVAIVHVLRRRTATWVPTGVSGAGRSPLARTVSRLIIGWLVPSTVAAWVGVLLGAADYGWREYWPMAAFAAATTYLAAPLVVAAWHTLTGETTK</sequence>
<evidence type="ECO:0000256" key="3">
    <source>
        <dbReference type="ARBA" id="ARBA00022679"/>
    </source>
</evidence>
<evidence type="ECO:0000313" key="9">
    <source>
        <dbReference type="EMBL" id="TCO45282.1"/>
    </source>
</evidence>
<keyword evidence="4 7" id="KW-0812">Transmembrane</keyword>
<evidence type="ECO:0000259" key="8">
    <source>
        <dbReference type="Pfam" id="PF13632"/>
    </source>
</evidence>
<organism evidence="9 10">
    <name type="scientific">Actinocrispum wychmicini</name>
    <dbReference type="NCBI Taxonomy" id="1213861"/>
    <lineage>
        <taxon>Bacteria</taxon>
        <taxon>Bacillati</taxon>
        <taxon>Actinomycetota</taxon>
        <taxon>Actinomycetes</taxon>
        <taxon>Pseudonocardiales</taxon>
        <taxon>Pseudonocardiaceae</taxon>
        <taxon>Actinocrispum</taxon>
    </lineage>
</organism>
<dbReference type="SUPFAM" id="SSF53448">
    <property type="entry name" value="Nucleotide-diphospho-sugar transferases"/>
    <property type="match status" value="1"/>
</dbReference>
<dbReference type="GO" id="GO:0016020">
    <property type="term" value="C:membrane"/>
    <property type="evidence" value="ECO:0007669"/>
    <property type="project" value="UniProtKB-SubCell"/>
</dbReference>
<feature type="domain" description="Glycosyltransferase 2-like" evidence="8">
    <location>
        <begin position="190"/>
        <end position="400"/>
    </location>
</feature>
<feature type="transmembrane region" description="Helical" evidence="7">
    <location>
        <begin position="387"/>
        <end position="408"/>
    </location>
</feature>
<dbReference type="Gene3D" id="3.90.550.10">
    <property type="entry name" value="Spore Coat Polysaccharide Biosynthesis Protein SpsA, Chain A"/>
    <property type="match status" value="1"/>
</dbReference>
<reference evidence="9 10" key="1">
    <citation type="submission" date="2019-03" db="EMBL/GenBank/DDBJ databases">
        <title>Genomic Encyclopedia of Type Strains, Phase IV (KMG-IV): sequencing the most valuable type-strain genomes for metagenomic binning, comparative biology and taxonomic classification.</title>
        <authorList>
            <person name="Goeker M."/>
        </authorList>
    </citation>
    <scope>NUCLEOTIDE SEQUENCE [LARGE SCALE GENOMIC DNA]</scope>
    <source>
        <strain evidence="9 10">DSM 45934</strain>
    </source>
</reference>
<evidence type="ECO:0000256" key="2">
    <source>
        <dbReference type="ARBA" id="ARBA00022676"/>
    </source>
</evidence>
<dbReference type="InterPro" id="IPR029044">
    <property type="entry name" value="Nucleotide-diphossugar_trans"/>
</dbReference>
<comment type="caution">
    <text evidence="9">The sequence shown here is derived from an EMBL/GenBank/DDBJ whole genome shotgun (WGS) entry which is preliminary data.</text>
</comment>
<accession>A0A4R2ILC2</accession>
<evidence type="ECO:0000256" key="6">
    <source>
        <dbReference type="ARBA" id="ARBA00023136"/>
    </source>
</evidence>
<dbReference type="GO" id="GO:0016757">
    <property type="term" value="F:glycosyltransferase activity"/>
    <property type="evidence" value="ECO:0007669"/>
    <property type="project" value="UniProtKB-KW"/>
</dbReference>
<feature type="transmembrane region" description="Helical" evidence="7">
    <location>
        <begin position="462"/>
        <end position="482"/>
    </location>
</feature>
<dbReference type="InterPro" id="IPR050321">
    <property type="entry name" value="Glycosyltr_2/OpgH_subfam"/>
</dbReference>
<feature type="transmembrane region" description="Helical" evidence="7">
    <location>
        <begin position="494"/>
        <end position="515"/>
    </location>
</feature>
<keyword evidence="10" id="KW-1185">Reference proteome</keyword>
<dbReference type="AlphaFoldDB" id="A0A4R2ILC2"/>
<evidence type="ECO:0000313" key="10">
    <source>
        <dbReference type="Proteomes" id="UP000295680"/>
    </source>
</evidence>
<dbReference type="RefSeq" id="WP_207926973.1">
    <property type="nucleotide sequence ID" value="NZ_SLWS01000021.1"/>
</dbReference>
<proteinExistence type="predicted"/>